<comment type="caution">
    <text evidence="2">The sequence shown here is derived from an EMBL/GenBank/DDBJ whole genome shotgun (WGS) entry which is preliminary data.</text>
</comment>
<feature type="compositionally biased region" description="Acidic residues" evidence="1">
    <location>
        <begin position="335"/>
        <end position="352"/>
    </location>
</feature>
<evidence type="ECO:0000313" key="3">
    <source>
        <dbReference type="Proteomes" id="UP000284842"/>
    </source>
</evidence>
<proteinExistence type="predicted"/>
<organism evidence="2 3">
    <name type="scientific">Panaeolus cyanescens</name>
    <dbReference type="NCBI Taxonomy" id="181874"/>
    <lineage>
        <taxon>Eukaryota</taxon>
        <taxon>Fungi</taxon>
        <taxon>Dikarya</taxon>
        <taxon>Basidiomycota</taxon>
        <taxon>Agaricomycotina</taxon>
        <taxon>Agaricomycetes</taxon>
        <taxon>Agaricomycetidae</taxon>
        <taxon>Agaricales</taxon>
        <taxon>Agaricineae</taxon>
        <taxon>Galeropsidaceae</taxon>
        <taxon>Panaeolus</taxon>
    </lineage>
</organism>
<gene>
    <name evidence="2" type="ORF">CVT24_010725</name>
</gene>
<name>A0A409YW06_9AGAR</name>
<evidence type="ECO:0008006" key="4">
    <source>
        <dbReference type="Google" id="ProtNLM"/>
    </source>
</evidence>
<dbReference type="AlphaFoldDB" id="A0A409YW06"/>
<reference evidence="2 3" key="1">
    <citation type="journal article" date="2018" name="Evol. Lett.">
        <title>Horizontal gene cluster transfer increased hallucinogenic mushroom diversity.</title>
        <authorList>
            <person name="Reynolds H.T."/>
            <person name="Vijayakumar V."/>
            <person name="Gluck-Thaler E."/>
            <person name="Korotkin H.B."/>
            <person name="Matheny P.B."/>
            <person name="Slot J.C."/>
        </authorList>
    </citation>
    <scope>NUCLEOTIDE SEQUENCE [LARGE SCALE GENOMIC DNA]</scope>
    <source>
        <strain evidence="2 3">2629</strain>
    </source>
</reference>
<protein>
    <recommendedName>
        <fullName evidence="4">HNH nuclease domain-containing protein</fullName>
    </recommendedName>
</protein>
<dbReference type="Proteomes" id="UP000284842">
    <property type="component" value="Unassembled WGS sequence"/>
</dbReference>
<dbReference type="OrthoDB" id="3133596at2759"/>
<evidence type="ECO:0000256" key="1">
    <source>
        <dbReference type="SAM" id="MobiDB-lite"/>
    </source>
</evidence>
<feature type="compositionally biased region" description="Low complexity" evidence="1">
    <location>
        <begin position="417"/>
        <end position="431"/>
    </location>
</feature>
<feature type="compositionally biased region" description="Polar residues" evidence="1">
    <location>
        <begin position="271"/>
        <end position="290"/>
    </location>
</feature>
<keyword evidence="3" id="KW-1185">Reference proteome</keyword>
<dbReference type="InParanoid" id="A0A409YW06"/>
<dbReference type="EMBL" id="NHTK01000504">
    <property type="protein sequence ID" value="PPR07172.1"/>
    <property type="molecule type" value="Genomic_DNA"/>
</dbReference>
<accession>A0A409YW06</accession>
<feature type="compositionally biased region" description="Polar residues" evidence="1">
    <location>
        <begin position="403"/>
        <end position="413"/>
    </location>
</feature>
<sequence length="444" mass="49853">MEISVKPTPNERIGIISTVTVVVKCKLVRRSVLIGKRVQITAPSSNRCIVTNRRNPGGVSIHVCHAFGRALSLNDDIMSSVEYNWGMIVNTLNLDTRYNCFFCDSVFHAMFDNGSWCLMPERRVLTRYESAMMKDGPQHGAILAAEMSKDDDKVHKYTLVCLNPTRLKNTPIHLCDNKKLDRDGSQTTKKLAFPFTDLPKIRSHLHPKFVILSLGYQLLRTKHIPASALDQPHLAQYDVDFTAVTSLADRWLQKLTDKEKSDPEFNKKASRTNGKTSTHMVLRSQSNNDLRGTAAKGSKGKTLRKATTTVDLKKAAARGRTGAGKAKNTKRIEYVEDNGEEDDEEELDEINYEDFNPSHIPDTDDEEDDSRDDDRKTAWVAYRATRKRAAGRSLDRVTPPPSQSSRTHSTQAPSIHAESSTQASTSAAAESLVRRSKRLRIERE</sequence>
<evidence type="ECO:0000313" key="2">
    <source>
        <dbReference type="EMBL" id="PPR07172.1"/>
    </source>
</evidence>
<feature type="region of interest" description="Disordered" evidence="1">
    <location>
        <begin position="259"/>
        <end position="444"/>
    </location>
</feature>